<evidence type="ECO:0000313" key="3">
    <source>
        <dbReference type="Proteomes" id="UP001174909"/>
    </source>
</evidence>
<dbReference type="GO" id="GO:0016746">
    <property type="term" value="F:acyltransferase activity"/>
    <property type="evidence" value="ECO:0007669"/>
    <property type="project" value="InterPro"/>
</dbReference>
<dbReference type="SUPFAM" id="SSF50249">
    <property type="entry name" value="Nucleic acid-binding proteins"/>
    <property type="match status" value="1"/>
</dbReference>
<dbReference type="InterPro" id="IPR002878">
    <property type="entry name" value="ChsH2_C"/>
</dbReference>
<dbReference type="Pfam" id="PF01796">
    <property type="entry name" value="OB_ChsH2_C"/>
    <property type="match status" value="1"/>
</dbReference>
<dbReference type="SUPFAM" id="SSF53901">
    <property type="entry name" value="Thiolase-like"/>
    <property type="match status" value="1"/>
</dbReference>
<evidence type="ECO:0000259" key="1">
    <source>
        <dbReference type="Pfam" id="PF01796"/>
    </source>
</evidence>
<dbReference type="PANTHER" id="PTHR42870:SF1">
    <property type="entry name" value="NON-SPECIFIC LIPID-TRANSFER PROTEIN-LIKE 2"/>
    <property type="match status" value="1"/>
</dbReference>
<dbReference type="Gene3D" id="3.40.47.10">
    <property type="match status" value="1"/>
</dbReference>
<organism evidence="2 3">
    <name type="scientific">Geodia barretti</name>
    <name type="common">Barrett's horny sponge</name>
    <dbReference type="NCBI Taxonomy" id="519541"/>
    <lineage>
        <taxon>Eukaryota</taxon>
        <taxon>Metazoa</taxon>
        <taxon>Porifera</taxon>
        <taxon>Demospongiae</taxon>
        <taxon>Heteroscleromorpha</taxon>
        <taxon>Tetractinellida</taxon>
        <taxon>Astrophorina</taxon>
        <taxon>Geodiidae</taxon>
        <taxon>Geodia</taxon>
    </lineage>
</organism>
<dbReference type="Proteomes" id="UP001174909">
    <property type="component" value="Unassembled WGS sequence"/>
</dbReference>
<reference evidence="2" key="1">
    <citation type="submission" date="2023-03" db="EMBL/GenBank/DDBJ databases">
        <authorList>
            <person name="Steffen K."/>
            <person name="Cardenas P."/>
        </authorList>
    </citation>
    <scope>NUCLEOTIDE SEQUENCE</scope>
</reference>
<sequence length="421" mass="45802">MEGRLKDKYAIVGVGETEYSRASGRSTRALGVEAIRNAIYDAGLTPQDVDGMLSYHGGDSTPSTTMMYDLGMRLNFYMDCSGGGSSTEALIGLAIGSIEAGMCDTVAIFRAMNGYSQVRIGGTGARAAAPIGGSDLLRRTYGVASAVQSFAFTFTRHMMEYGVTGEDLANIKVTHSNHASNNPKALMKQRVTVDDVVNSRWIVKPCAHLLDCCLETDNATCIIVTSAERAKDLQHPPAYIMAVQGRGVKPGGDFHYHIAVWRSNISELDSEYKGYFDGAMEHKLVVKKCGAEGCGLLRGEPGAACPWCASLDWEWQEVSGKGTIYSYQVIMHAIMPAFRDWVPYTVVLVELDEQSGEPNPGNGLRITANLLNDSMVPEDPENVGIGKRVEVVFLDTEDGFSVPHFKLSDEAPRGEVWRYPV</sequence>
<dbReference type="InterPro" id="IPR016039">
    <property type="entry name" value="Thiolase-like"/>
</dbReference>
<dbReference type="CDD" id="cd00829">
    <property type="entry name" value="SCP-x_thiolase"/>
    <property type="match status" value="1"/>
</dbReference>
<evidence type="ECO:0000313" key="2">
    <source>
        <dbReference type="EMBL" id="CAI8007990.1"/>
    </source>
</evidence>
<proteinExistence type="predicted"/>
<gene>
    <name evidence="2" type="ORF">GBAR_LOCUS5528</name>
</gene>
<comment type="caution">
    <text evidence="2">The sequence shown here is derived from an EMBL/GenBank/DDBJ whole genome shotgun (WGS) entry which is preliminary data.</text>
</comment>
<dbReference type="PANTHER" id="PTHR42870">
    <property type="entry name" value="ACETYL-COA C-ACETYLTRANSFERASE"/>
    <property type="match status" value="1"/>
</dbReference>
<feature type="domain" description="ChsH2 C-terminal OB-fold" evidence="1">
    <location>
        <begin position="315"/>
        <end position="393"/>
    </location>
</feature>
<dbReference type="AlphaFoldDB" id="A0AA35WAV4"/>
<dbReference type="EMBL" id="CASHTH010000814">
    <property type="protein sequence ID" value="CAI8007990.1"/>
    <property type="molecule type" value="Genomic_DNA"/>
</dbReference>
<dbReference type="InterPro" id="IPR012340">
    <property type="entry name" value="NA-bd_OB-fold"/>
</dbReference>
<protein>
    <submittedName>
        <fullName evidence="2">Uncharacterized protein MTH_793</fullName>
    </submittedName>
</protein>
<accession>A0AA35WAV4</accession>
<keyword evidence="3" id="KW-1185">Reference proteome</keyword>
<name>A0AA35WAV4_GEOBA</name>